<keyword evidence="4" id="KW-0493">Microtubule</keyword>
<dbReference type="Pfam" id="PF04880">
    <property type="entry name" value="NUDE_C"/>
    <property type="match status" value="1"/>
</dbReference>
<feature type="compositionally biased region" description="Basic and acidic residues" evidence="8">
    <location>
        <begin position="554"/>
        <end position="563"/>
    </location>
</feature>
<dbReference type="GO" id="GO:0000776">
    <property type="term" value="C:kinetochore"/>
    <property type="evidence" value="ECO:0007669"/>
    <property type="project" value="TreeGrafter"/>
</dbReference>
<organism evidence="10 11">
    <name type="scientific">Cryoendolithus antarcticus</name>
    <dbReference type="NCBI Taxonomy" id="1507870"/>
    <lineage>
        <taxon>Eukaryota</taxon>
        <taxon>Fungi</taxon>
        <taxon>Dikarya</taxon>
        <taxon>Ascomycota</taxon>
        <taxon>Pezizomycotina</taxon>
        <taxon>Dothideomycetes</taxon>
        <taxon>Dothideomycetidae</taxon>
        <taxon>Cladosporiales</taxon>
        <taxon>Cladosporiaceae</taxon>
        <taxon>Cryoendolithus</taxon>
    </lineage>
</organism>
<dbReference type="PANTHER" id="PTHR10921">
    <property type="entry name" value="NUCLEAR DISTRIBUTION PROTEIN NUDE HOMOLOG 1"/>
    <property type="match status" value="1"/>
</dbReference>
<feature type="compositionally biased region" description="Polar residues" evidence="8">
    <location>
        <begin position="531"/>
        <end position="540"/>
    </location>
</feature>
<dbReference type="GO" id="GO:0051642">
    <property type="term" value="P:centrosome localization"/>
    <property type="evidence" value="ECO:0007669"/>
    <property type="project" value="TreeGrafter"/>
</dbReference>
<evidence type="ECO:0000256" key="3">
    <source>
        <dbReference type="ARBA" id="ARBA00022490"/>
    </source>
</evidence>
<keyword evidence="11" id="KW-1185">Reference proteome</keyword>
<evidence type="ECO:0000256" key="2">
    <source>
        <dbReference type="ARBA" id="ARBA00007429"/>
    </source>
</evidence>
<feature type="region of interest" description="Disordered" evidence="8">
    <location>
        <begin position="366"/>
        <end position="385"/>
    </location>
</feature>
<dbReference type="InterPro" id="IPR033494">
    <property type="entry name" value="NUDE"/>
</dbReference>
<dbReference type="PANTHER" id="PTHR10921:SF1">
    <property type="entry name" value="NUCLEAR DISTRIBUTION PROTEIN NUDE HOMOLOG"/>
    <property type="match status" value="1"/>
</dbReference>
<feature type="compositionally biased region" description="Polar residues" evidence="8">
    <location>
        <begin position="564"/>
        <end position="576"/>
    </location>
</feature>
<dbReference type="GO" id="GO:0008017">
    <property type="term" value="F:microtubule binding"/>
    <property type="evidence" value="ECO:0007669"/>
    <property type="project" value="InterPro"/>
</dbReference>
<dbReference type="GO" id="GO:0047496">
    <property type="term" value="P:vesicle transport along microtubule"/>
    <property type="evidence" value="ECO:0007669"/>
    <property type="project" value="TreeGrafter"/>
</dbReference>
<dbReference type="GO" id="GO:0005874">
    <property type="term" value="C:microtubule"/>
    <property type="evidence" value="ECO:0007669"/>
    <property type="project" value="UniProtKB-KW"/>
</dbReference>
<dbReference type="InterPro" id="IPR006964">
    <property type="entry name" value="NUDE_dom"/>
</dbReference>
<proteinExistence type="inferred from homology"/>
<feature type="coiled-coil region" evidence="7">
    <location>
        <begin position="22"/>
        <end position="176"/>
    </location>
</feature>
<evidence type="ECO:0000256" key="4">
    <source>
        <dbReference type="ARBA" id="ARBA00022701"/>
    </source>
</evidence>
<evidence type="ECO:0000256" key="5">
    <source>
        <dbReference type="ARBA" id="ARBA00023054"/>
    </source>
</evidence>
<dbReference type="GO" id="GO:0007059">
    <property type="term" value="P:chromosome segregation"/>
    <property type="evidence" value="ECO:0007669"/>
    <property type="project" value="TreeGrafter"/>
</dbReference>
<accession>A0A1V8SCQ0</accession>
<dbReference type="OrthoDB" id="5877028at2759"/>
<reference evidence="11" key="1">
    <citation type="submission" date="2017-03" db="EMBL/GenBank/DDBJ databases">
        <title>Genomes of endolithic fungi from Antarctica.</title>
        <authorList>
            <person name="Coleine C."/>
            <person name="Masonjones S."/>
            <person name="Stajich J.E."/>
        </authorList>
    </citation>
    <scope>NUCLEOTIDE SEQUENCE [LARGE SCALE GENOMIC DNA]</scope>
    <source>
        <strain evidence="11">CCFEE 5527</strain>
    </source>
</reference>
<evidence type="ECO:0000256" key="6">
    <source>
        <dbReference type="ARBA" id="ARBA00023212"/>
    </source>
</evidence>
<dbReference type="GO" id="GO:0000132">
    <property type="term" value="P:establishment of mitotic spindle orientation"/>
    <property type="evidence" value="ECO:0007669"/>
    <property type="project" value="TreeGrafter"/>
</dbReference>
<keyword evidence="6" id="KW-0206">Cytoskeleton</keyword>
<evidence type="ECO:0000256" key="7">
    <source>
        <dbReference type="SAM" id="Coils"/>
    </source>
</evidence>
<dbReference type="GO" id="GO:0005871">
    <property type="term" value="C:kinesin complex"/>
    <property type="evidence" value="ECO:0007669"/>
    <property type="project" value="TreeGrafter"/>
</dbReference>
<name>A0A1V8SCQ0_9PEZI</name>
<dbReference type="STRING" id="1507870.A0A1V8SCQ0"/>
<dbReference type="Gene3D" id="6.10.250.1080">
    <property type="match status" value="1"/>
</dbReference>
<keyword evidence="3" id="KW-0963">Cytoplasm</keyword>
<evidence type="ECO:0000256" key="8">
    <source>
        <dbReference type="SAM" id="MobiDB-lite"/>
    </source>
</evidence>
<feature type="domain" description="NUDE" evidence="9">
    <location>
        <begin position="128"/>
        <end position="303"/>
    </location>
</feature>
<feature type="region of interest" description="Disordered" evidence="8">
    <location>
        <begin position="393"/>
        <end position="652"/>
    </location>
</feature>
<comment type="similarity">
    <text evidence="2">Belongs to the nudE family.</text>
</comment>
<feature type="compositionally biased region" description="Low complexity" evidence="8">
    <location>
        <begin position="284"/>
        <end position="307"/>
    </location>
</feature>
<comment type="subcellular location">
    <subcellularLocation>
        <location evidence="1">Cytoplasm</location>
        <location evidence="1">Cytoskeleton</location>
    </subcellularLocation>
</comment>
<evidence type="ECO:0000313" key="11">
    <source>
        <dbReference type="Proteomes" id="UP000192596"/>
    </source>
</evidence>
<feature type="coiled-coil region" evidence="7">
    <location>
        <begin position="337"/>
        <end position="364"/>
    </location>
</feature>
<dbReference type="Proteomes" id="UP000192596">
    <property type="component" value="Unassembled WGS sequence"/>
</dbReference>
<comment type="caution">
    <text evidence="10">The sequence shown here is derived from an EMBL/GenBank/DDBJ whole genome shotgun (WGS) entry which is preliminary data.</text>
</comment>
<evidence type="ECO:0000313" key="10">
    <source>
        <dbReference type="EMBL" id="OQN96710.1"/>
    </source>
</evidence>
<dbReference type="EMBL" id="NAJO01000062">
    <property type="protein sequence ID" value="OQN96710.1"/>
    <property type="molecule type" value="Genomic_DNA"/>
</dbReference>
<sequence length="652" mass="70738">MDASPRPGASLQDQVDFWKSQHDALQADLADFQSASKEIEEQLEKDIESAEKSERKLKEQIETLNFQVDEWREKHTKAKAEANGAQNTLQKEITTLREQNRALSHRLRDIEVANDDFEKQARNTTSTVEDLEGKLNVSIERSVLMEEEVKVGEQEREALRIDAQRLRDELSDLKVESEIRLEKLRLAEQTIEGLRLRKPSNSMVEQLRGRSPASEASGITPASPTASTPPPRSDSASDAPTPPSPPLSDTPAYVKKDVLPKTPIVGRRTSLLPASAATPRQSLHGPRVPSSSSRHVRGPSMASTASMAASDVKLMKAPARVRPSTRLSVLPSEGLPRSESLMQMKSLRSRMQQIEQRVQTARSRLPNNITPRCSPRAGSALSNHVDIPSSITVRRTSKRPSNIAVPIDMSQADSASEARSPTRRESHIKRLSYGMPRPSLSAATPGAERPTSSMSRDRPPSALAFERPPSSASNRPSSRASFARPESRLSMAPPPMQRPGSSHGSTIPEEGRGSLHRPRSSIGGSLAGMHNASTAPNTPRSLHRASASVSALRRNAEHERDDASTLSRPGTATGRRTTLDRSGLPAFSSGAASKRQSGGAALLAGKSTVASRRAGTVGGGDMHPPPSRRKVEMGMFEPVQQGSGEEDLGETY</sequence>
<evidence type="ECO:0000256" key="1">
    <source>
        <dbReference type="ARBA" id="ARBA00004245"/>
    </source>
</evidence>
<feature type="compositionally biased region" description="Low complexity" evidence="8">
    <location>
        <begin position="467"/>
        <end position="484"/>
    </location>
</feature>
<dbReference type="InParanoid" id="A0A1V8SCQ0"/>
<dbReference type="AlphaFoldDB" id="A0A1V8SCQ0"/>
<dbReference type="GO" id="GO:0007020">
    <property type="term" value="P:microtubule nucleation"/>
    <property type="evidence" value="ECO:0007669"/>
    <property type="project" value="TreeGrafter"/>
</dbReference>
<gene>
    <name evidence="10" type="ORF">B0A48_17134</name>
</gene>
<protein>
    <recommendedName>
        <fullName evidence="9">NUDE domain-containing protein</fullName>
    </recommendedName>
</protein>
<feature type="region of interest" description="Disordered" evidence="8">
    <location>
        <begin position="197"/>
        <end position="307"/>
    </location>
</feature>
<keyword evidence="5 7" id="KW-0175">Coiled coil</keyword>
<evidence type="ECO:0000259" key="9">
    <source>
        <dbReference type="Pfam" id="PF04880"/>
    </source>
</evidence>